<dbReference type="Proteomes" id="UP000007148">
    <property type="component" value="Unassembled WGS sequence"/>
</dbReference>
<dbReference type="AlphaFoldDB" id="G4U227"/>
<comment type="caution">
    <text evidence="1">The sequence shown here is derived from an EMBL/GenBank/DDBJ whole genome shotgun (WGS) entry which is preliminary data.</text>
</comment>
<sequence length="72" mass="8307">MPSSTRFSTSSPLELRGSVALATLSTPHHIDISQFCHLLEIRHRYVKGSNDYDRLECRARKFSKFVYIKGHI</sequence>
<proteinExistence type="predicted"/>
<dbReference type="HOGENOM" id="CLU_2723117_0_0_1"/>
<evidence type="ECO:0000313" key="1">
    <source>
        <dbReference type="EMBL" id="CCA77620.1"/>
    </source>
</evidence>
<dbReference type="InParanoid" id="G4U227"/>
<gene>
    <name evidence="1" type="ORF">PIIN_11597</name>
</gene>
<evidence type="ECO:0000313" key="2">
    <source>
        <dbReference type="Proteomes" id="UP000007148"/>
    </source>
</evidence>
<keyword evidence="2" id="KW-1185">Reference proteome</keyword>
<name>G4U227_SERID</name>
<organism evidence="1 2">
    <name type="scientific">Serendipita indica (strain DSM 11827)</name>
    <name type="common">Root endophyte fungus</name>
    <name type="synonym">Piriformospora indica</name>
    <dbReference type="NCBI Taxonomy" id="1109443"/>
    <lineage>
        <taxon>Eukaryota</taxon>
        <taxon>Fungi</taxon>
        <taxon>Dikarya</taxon>
        <taxon>Basidiomycota</taxon>
        <taxon>Agaricomycotina</taxon>
        <taxon>Agaricomycetes</taxon>
        <taxon>Sebacinales</taxon>
        <taxon>Serendipitaceae</taxon>
        <taxon>Serendipita</taxon>
    </lineage>
</organism>
<protein>
    <submittedName>
        <fullName evidence="1">Uncharacterized protein</fullName>
    </submittedName>
</protein>
<dbReference type="EMBL" id="CAFZ01001789">
    <property type="protein sequence ID" value="CCA77620.1"/>
    <property type="molecule type" value="Genomic_DNA"/>
</dbReference>
<reference evidence="1 2" key="1">
    <citation type="journal article" date="2011" name="PLoS Pathog.">
        <title>Endophytic Life Strategies Decoded by Genome and Transcriptome Analyses of the Mutualistic Root Symbiont Piriformospora indica.</title>
        <authorList>
            <person name="Zuccaro A."/>
            <person name="Lahrmann U."/>
            <person name="Guldener U."/>
            <person name="Langen G."/>
            <person name="Pfiffi S."/>
            <person name="Biedenkopf D."/>
            <person name="Wong P."/>
            <person name="Samans B."/>
            <person name="Grimm C."/>
            <person name="Basiewicz M."/>
            <person name="Murat C."/>
            <person name="Martin F."/>
            <person name="Kogel K.H."/>
        </authorList>
    </citation>
    <scope>NUCLEOTIDE SEQUENCE [LARGE SCALE GENOMIC DNA]</scope>
    <source>
        <strain evidence="1 2">DSM 11827</strain>
    </source>
</reference>
<accession>G4U227</accession>